<reference evidence="9 10" key="1">
    <citation type="journal article" date="2018" name="PLoS Genet.">
        <title>Population sequencing reveals clonal diversity and ancestral inbreeding in the grapevine cultivar Chardonnay.</title>
        <authorList>
            <person name="Roach M.J."/>
            <person name="Johnson D.L."/>
            <person name="Bohlmann J."/>
            <person name="van Vuuren H.J."/>
            <person name="Jones S.J."/>
            <person name="Pretorius I.S."/>
            <person name="Schmidt S.A."/>
            <person name="Borneman A.R."/>
        </authorList>
    </citation>
    <scope>NUCLEOTIDE SEQUENCE [LARGE SCALE GENOMIC DNA]</scope>
    <source>
        <strain evidence="10">cv. Chardonnay</strain>
        <tissue evidence="9">Leaf</tissue>
    </source>
</reference>
<feature type="repeat" description="WD" evidence="6">
    <location>
        <begin position="901"/>
        <end position="942"/>
    </location>
</feature>
<evidence type="ECO:0000256" key="6">
    <source>
        <dbReference type="PROSITE-ProRule" id="PRU00221"/>
    </source>
</evidence>
<keyword evidence="5" id="KW-0505">Motor protein</keyword>
<dbReference type="PROSITE" id="PS00678">
    <property type="entry name" value="WD_REPEATS_1"/>
    <property type="match status" value="3"/>
</dbReference>
<dbReference type="PROSITE" id="PS50294">
    <property type="entry name" value="WD_REPEATS_REGION"/>
    <property type="match status" value="3"/>
</dbReference>
<feature type="repeat" description="WD" evidence="6">
    <location>
        <begin position="774"/>
        <end position="806"/>
    </location>
</feature>
<feature type="repeat" description="WD" evidence="6">
    <location>
        <begin position="817"/>
        <end position="858"/>
    </location>
</feature>
<dbReference type="Gene3D" id="3.40.850.10">
    <property type="entry name" value="Kinesin motor domain"/>
    <property type="match status" value="1"/>
</dbReference>
<dbReference type="PANTHER" id="PTHR47968">
    <property type="entry name" value="CENTROMERE PROTEIN E"/>
    <property type="match status" value="1"/>
</dbReference>
<dbReference type="Pfam" id="PF00225">
    <property type="entry name" value="Kinesin"/>
    <property type="match status" value="1"/>
</dbReference>
<feature type="repeat" description="WD" evidence="6">
    <location>
        <begin position="859"/>
        <end position="900"/>
    </location>
</feature>
<sequence length="1084" mass="121146">MERRGTRSFSDRDAYKLLTVPSAITFRKRVLGGQVVRVLWEIVLALFGANWVFPETVKEMLLSWRGPFDKSTDDFEVTCSYLEVYNEVIYDLLEKSSGHLELREDPEQGIVVAGLRCIKVHSADKILELLNLGNSRRKIESTEANATSSRSHAVLEITVKRKQRNKYRNQVIKGKLALVDLAGSERASETHSGGQKLRDGANINRSLLALANCINALGKQQKKGLAYVPYRNSKLTRILKDGLSGNSQTVMIATIAPADNQYHHTINTLKYADRAKEIRTHIQFGSDMFIHIGLCLHASLAILHVNTHVSDYQRMIDSLQIEVCRLKKELAEKESHLSVKPVEKAADDELSWLNVLSHETSENVQERINLQKALFELEETNLRNRTELQHLDDAIAKQQVIEKDGAVVQALRARRQDILDNIRDNDETGINYQKEIEENEKQRCQLQNMIDEPLVIMATKTYLHILSQYRLLALCGPSVLIGHSYGLFLLLIGIILSNYSQPTGSTEKPVELAHGFRTDEKQILELAAKQGLTIEDSTMTPYLGAPQFYYLLSHNHSPSAYLRLRRSSEHWISGRPSSWFDACDNHPRDLRKSLPEMKIQSSPCNEGCMSTSSFTADLGPAAPCLSFFKCVKPSMQDPWNNTLRQHLKDGHHVGMSRSQDVSKGMMTHYGGTIQGLLQYGPSEQGAGMLSPNHVFQNNVPPNFSDLSPGLPSYATTGPVSFSSHSPDFEACPSNFRVCEWTGVELTWQLAEAVDEHGHDRSIRIHHPLQAQTNPNSPKRAVSAVKFSSDGLLLGSSSADKTLRTWSTSGDFSTLQEFHGHDQGISDLAFSSDSRHVCSASDDKTVRLWDVETGSLIKTLQGHTNHVFCVNFNPQSNMIVSGSFDETVRVWDVKTGKCLKVLPAHSDPVTAANFNRDGSLIVSSSYDGLCRIWDASTGHCMKTLIDDENPPVSFVKFSPNGKFILVGTLDNTLIRKKGSGIMCLASLNKALLNKWICLFAMEREAFLRQIIVGKYGKVEEGRCSKEVSDRYGIGLWKAIWKLWSIVNSVGNGRRPRSSTLFPRAVVWNTWVPPKVSFFALGGVMG</sequence>
<evidence type="ECO:0000256" key="4">
    <source>
        <dbReference type="ARBA" id="ARBA00022840"/>
    </source>
</evidence>
<dbReference type="GO" id="GO:0008017">
    <property type="term" value="F:microtubule binding"/>
    <property type="evidence" value="ECO:0007669"/>
    <property type="project" value="InterPro"/>
</dbReference>
<dbReference type="GO" id="GO:0007018">
    <property type="term" value="P:microtubule-based movement"/>
    <property type="evidence" value="ECO:0007669"/>
    <property type="project" value="InterPro"/>
</dbReference>
<dbReference type="InterPro" id="IPR019775">
    <property type="entry name" value="WD40_repeat_CS"/>
</dbReference>
<dbReference type="InterPro" id="IPR027417">
    <property type="entry name" value="P-loop_NTPase"/>
</dbReference>
<accession>A0A438KR24</accession>
<dbReference type="InterPro" id="IPR036961">
    <property type="entry name" value="Kinesin_motor_dom_sf"/>
</dbReference>
<dbReference type="PROSITE" id="PS50082">
    <property type="entry name" value="WD_REPEATS_2"/>
    <property type="match status" value="4"/>
</dbReference>
<dbReference type="GO" id="GO:0005524">
    <property type="term" value="F:ATP binding"/>
    <property type="evidence" value="ECO:0007669"/>
    <property type="project" value="UniProtKB-KW"/>
</dbReference>
<dbReference type="GO" id="GO:0003777">
    <property type="term" value="F:microtubule motor activity"/>
    <property type="evidence" value="ECO:0007669"/>
    <property type="project" value="InterPro"/>
</dbReference>
<dbReference type="InterPro" id="IPR036322">
    <property type="entry name" value="WD40_repeat_dom_sf"/>
</dbReference>
<protein>
    <submittedName>
        <fullName evidence="9">Kinesin-like protein KIN-8B</fullName>
    </submittedName>
</protein>
<dbReference type="InterPro" id="IPR001680">
    <property type="entry name" value="WD40_rpt"/>
</dbReference>
<dbReference type="SUPFAM" id="SSF50978">
    <property type="entry name" value="WD40 repeat-like"/>
    <property type="match status" value="1"/>
</dbReference>
<keyword evidence="2" id="KW-0677">Repeat</keyword>
<keyword evidence="1 6" id="KW-0853">WD repeat</keyword>
<comment type="caution">
    <text evidence="7">Lacks conserved residue(s) required for the propagation of feature annotation.</text>
</comment>
<keyword evidence="3" id="KW-0547">Nucleotide-binding</keyword>
<dbReference type="PRINTS" id="PR00380">
    <property type="entry name" value="KINESINHEAVY"/>
</dbReference>
<name>A0A438KR24_VITVI</name>
<comment type="similarity">
    <text evidence="7">Belongs to the TRAFAC class myosin-kinesin ATPase superfamily. Kinesin family.</text>
</comment>
<dbReference type="Proteomes" id="UP000288805">
    <property type="component" value="Unassembled WGS sequence"/>
</dbReference>
<dbReference type="PROSITE" id="PS50067">
    <property type="entry name" value="KINESIN_MOTOR_2"/>
    <property type="match status" value="1"/>
</dbReference>
<comment type="caution">
    <text evidence="9">The sequence shown here is derived from an EMBL/GenBank/DDBJ whole genome shotgun (WGS) entry which is preliminary data.</text>
</comment>
<evidence type="ECO:0000256" key="5">
    <source>
        <dbReference type="ARBA" id="ARBA00023175"/>
    </source>
</evidence>
<dbReference type="InterPro" id="IPR001752">
    <property type="entry name" value="Kinesin_motor_dom"/>
</dbReference>
<dbReference type="Gene3D" id="2.130.10.10">
    <property type="entry name" value="YVTN repeat-like/Quinoprotein amine dehydrogenase"/>
    <property type="match status" value="1"/>
</dbReference>
<evidence type="ECO:0000256" key="3">
    <source>
        <dbReference type="ARBA" id="ARBA00022741"/>
    </source>
</evidence>
<dbReference type="SMART" id="SM00129">
    <property type="entry name" value="KISc"/>
    <property type="match status" value="1"/>
</dbReference>
<evidence type="ECO:0000313" key="9">
    <source>
        <dbReference type="EMBL" id="RVX23653.1"/>
    </source>
</evidence>
<dbReference type="EMBL" id="QGNW01000001">
    <property type="protein sequence ID" value="RVX23653.1"/>
    <property type="molecule type" value="Genomic_DNA"/>
</dbReference>
<dbReference type="PANTHER" id="PTHR47968:SF29">
    <property type="entry name" value="KINESIN-LIKE PROTEIN"/>
    <property type="match status" value="1"/>
</dbReference>
<evidence type="ECO:0000256" key="1">
    <source>
        <dbReference type="ARBA" id="ARBA00022574"/>
    </source>
</evidence>
<dbReference type="SMART" id="SM00320">
    <property type="entry name" value="WD40"/>
    <property type="match status" value="5"/>
</dbReference>
<dbReference type="SUPFAM" id="SSF52540">
    <property type="entry name" value="P-loop containing nucleoside triphosphate hydrolases"/>
    <property type="match status" value="1"/>
</dbReference>
<dbReference type="PRINTS" id="PR00320">
    <property type="entry name" value="GPROTEINBRPT"/>
</dbReference>
<dbReference type="Pfam" id="PF25175">
    <property type="entry name" value="Beta-prop_WDR5"/>
    <property type="match status" value="1"/>
</dbReference>
<evidence type="ECO:0000256" key="2">
    <source>
        <dbReference type="ARBA" id="ARBA00022737"/>
    </source>
</evidence>
<dbReference type="AlphaFoldDB" id="A0A438KR24"/>
<dbReference type="InterPro" id="IPR015943">
    <property type="entry name" value="WD40/YVTN_repeat-like_dom_sf"/>
</dbReference>
<dbReference type="CDD" id="cd00200">
    <property type="entry name" value="WD40"/>
    <property type="match status" value="1"/>
</dbReference>
<keyword evidence="4" id="KW-0067">ATP-binding</keyword>
<gene>
    <name evidence="9" type="primary">KIN8B_0</name>
    <name evidence="9" type="ORF">CK203_000679</name>
</gene>
<dbReference type="InterPro" id="IPR059122">
    <property type="entry name" value="Beta-prop_WDR5-like"/>
</dbReference>
<feature type="domain" description="Kinesin motor" evidence="8">
    <location>
        <begin position="1"/>
        <end position="278"/>
    </location>
</feature>
<proteinExistence type="inferred from homology"/>
<evidence type="ECO:0000313" key="10">
    <source>
        <dbReference type="Proteomes" id="UP000288805"/>
    </source>
</evidence>
<dbReference type="InterPro" id="IPR027640">
    <property type="entry name" value="Kinesin-like_fam"/>
</dbReference>
<organism evidence="9 10">
    <name type="scientific">Vitis vinifera</name>
    <name type="common">Grape</name>
    <dbReference type="NCBI Taxonomy" id="29760"/>
    <lineage>
        <taxon>Eukaryota</taxon>
        <taxon>Viridiplantae</taxon>
        <taxon>Streptophyta</taxon>
        <taxon>Embryophyta</taxon>
        <taxon>Tracheophyta</taxon>
        <taxon>Spermatophyta</taxon>
        <taxon>Magnoliopsida</taxon>
        <taxon>eudicotyledons</taxon>
        <taxon>Gunneridae</taxon>
        <taxon>Pentapetalae</taxon>
        <taxon>rosids</taxon>
        <taxon>Vitales</taxon>
        <taxon>Vitaceae</taxon>
        <taxon>Viteae</taxon>
        <taxon>Vitis</taxon>
    </lineage>
</organism>
<dbReference type="InterPro" id="IPR019821">
    <property type="entry name" value="Kinesin_motor_CS"/>
</dbReference>
<dbReference type="PROSITE" id="PS00411">
    <property type="entry name" value="KINESIN_MOTOR_1"/>
    <property type="match status" value="1"/>
</dbReference>
<evidence type="ECO:0000259" key="8">
    <source>
        <dbReference type="PROSITE" id="PS50067"/>
    </source>
</evidence>
<evidence type="ECO:0000256" key="7">
    <source>
        <dbReference type="PROSITE-ProRule" id="PRU00283"/>
    </source>
</evidence>
<dbReference type="InterPro" id="IPR020472">
    <property type="entry name" value="WD40_PAC1"/>
</dbReference>